<organism evidence="2 3">
    <name type="scientific">Thermosipho japonicus</name>
    <dbReference type="NCBI Taxonomy" id="90323"/>
    <lineage>
        <taxon>Bacteria</taxon>
        <taxon>Thermotogati</taxon>
        <taxon>Thermotogota</taxon>
        <taxon>Thermotogae</taxon>
        <taxon>Thermotogales</taxon>
        <taxon>Fervidobacteriaceae</taxon>
        <taxon>Thermosipho</taxon>
    </lineage>
</organism>
<evidence type="ECO:0000313" key="3">
    <source>
        <dbReference type="Proteomes" id="UP000555828"/>
    </source>
</evidence>
<dbReference type="PROSITE" id="PS50887">
    <property type="entry name" value="GGDEF"/>
    <property type="match status" value="1"/>
</dbReference>
<sequence length="138" mass="15677">MDYLLKLLNGNFVDQVTRLPNESFFNTVYSMLSNSSSTFFVITLDLDFDSLAEDEINFVIARAASVIKHSVRIPKDFVCRSGQKRFSIILHGINEITAKQIANRIKESLDYLLLNYKDKNIKIDTKIKIEKLGGAIGE</sequence>
<protein>
    <submittedName>
        <fullName evidence="2">Diguanylate cyclase (GGDEF)-like protein</fullName>
    </submittedName>
</protein>
<dbReference type="RefSeq" id="WP_184619611.1">
    <property type="nucleotide sequence ID" value="NZ_JACHEX010000004.1"/>
</dbReference>
<accession>A0A841GU42</accession>
<dbReference type="AlphaFoldDB" id="A0A841GU42"/>
<comment type="caution">
    <text evidence="2">The sequence shown here is derived from an EMBL/GenBank/DDBJ whole genome shotgun (WGS) entry which is preliminary data.</text>
</comment>
<gene>
    <name evidence="2" type="ORF">HNP65_001463</name>
</gene>
<dbReference type="SUPFAM" id="SSF55073">
    <property type="entry name" value="Nucleotide cyclase"/>
    <property type="match status" value="1"/>
</dbReference>
<dbReference type="InterPro" id="IPR000160">
    <property type="entry name" value="GGDEF_dom"/>
</dbReference>
<dbReference type="Pfam" id="PF00990">
    <property type="entry name" value="GGDEF"/>
    <property type="match status" value="1"/>
</dbReference>
<dbReference type="InterPro" id="IPR029787">
    <property type="entry name" value="Nucleotide_cyclase"/>
</dbReference>
<dbReference type="Proteomes" id="UP000555828">
    <property type="component" value="Unassembled WGS sequence"/>
</dbReference>
<reference evidence="2 3" key="1">
    <citation type="submission" date="2020-08" db="EMBL/GenBank/DDBJ databases">
        <title>Genomic Encyclopedia of Type Strains, Phase IV (KMG-IV): sequencing the most valuable type-strain genomes for metagenomic binning, comparative biology and taxonomic classification.</title>
        <authorList>
            <person name="Goeker M."/>
        </authorList>
    </citation>
    <scope>NUCLEOTIDE SEQUENCE [LARGE SCALE GENOMIC DNA]</scope>
    <source>
        <strain evidence="2 3">DSM 13481</strain>
    </source>
</reference>
<dbReference type="InterPro" id="IPR043128">
    <property type="entry name" value="Rev_trsase/Diguanyl_cyclase"/>
</dbReference>
<proteinExistence type="predicted"/>
<name>A0A841GU42_9BACT</name>
<evidence type="ECO:0000259" key="1">
    <source>
        <dbReference type="PROSITE" id="PS50887"/>
    </source>
</evidence>
<dbReference type="Gene3D" id="3.30.70.270">
    <property type="match status" value="1"/>
</dbReference>
<feature type="domain" description="GGDEF" evidence="1">
    <location>
        <begin position="37"/>
        <end position="138"/>
    </location>
</feature>
<dbReference type="EMBL" id="JACHEX010000004">
    <property type="protein sequence ID" value="MBB6063000.1"/>
    <property type="molecule type" value="Genomic_DNA"/>
</dbReference>
<evidence type="ECO:0000313" key="2">
    <source>
        <dbReference type="EMBL" id="MBB6063000.1"/>
    </source>
</evidence>
<keyword evidence="3" id="KW-1185">Reference proteome</keyword>